<evidence type="ECO:0000256" key="2">
    <source>
        <dbReference type="ARBA" id="ARBA00022741"/>
    </source>
</evidence>
<feature type="binding site" evidence="5">
    <location>
        <begin position="14"/>
        <end position="19"/>
    </location>
    <ligand>
        <name>ATP</name>
        <dbReference type="ChEBI" id="CHEBI:30616"/>
    </ligand>
</feature>
<keyword evidence="2 5" id="KW-0547">Nucleotide-binding</keyword>
<dbReference type="PANTHER" id="PTHR10695">
    <property type="entry name" value="DEPHOSPHO-COA KINASE-RELATED"/>
    <property type="match status" value="1"/>
</dbReference>
<gene>
    <name evidence="5 7" type="primary">coaE</name>
    <name evidence="7" type="ORF">RPE78_06085</name>
</gene>
<comment type="pathway">
    <text evidence="5">Cofactor biosynthesis; coenzyme A biosynthesis; CoA from (R)-pantothenate: step 5/5.</text>
</comment>
<evidence type="ECO:0000256" key="3">
    <source>
        <dbReference type="ARBA" id="ARBA00022840"/>
    </source>
</evidence>
<dbReference type="RefSeq" id="WP_339108614.1">
    <property type="nucleotide sequence ID" value="NZ_CP135443.1"/>
</dbReference>
<dbReference type="PROSITE" id="PS51219">
    <property type="entry name" value="DPCK"/>
    <property type="match status" value="1"/>
</dbReference>
<proteinExistence type="inferred from homology"/>
<dbReference type="EC" id="2.7.1.24" evidence="5 6"/>
<keyword evidence="3 5" id="KW-0067">ATP-binding</keyword>
<keyword evidence="5 7" id="KW-0808">Transferase</keyword>
<sequence>MTRPFILGLTGSIGMGKSTTAALFAAASIPVWDADAVVRQLYDLGGAAVAPIAAQFPNAVKDGKVDRKALKALLKDTPEAMVQLEAIVHPLTAQSRTEFVASHLQEPLIVLDIPLLFETGADKVCDAVLVVSAPAEIQKQRVLSRGTMSEAEFELILSKQMPDAEKRARADYVIETLDVETAARDVRRLIDQIMEKPHA</sequence>
<evidence type="ECO:0000256" key="6">
    <source>
        <dbReference type="NCBIfam" id="TIGR00152"/>
    </source>
</evidence>
<dbReference type="PANTHER" id="PTHR10695:SF46">
    <property type="entry name" value="BIFUNCTIONAL COENZYME A SYNTHASE-RELATED"/>
    <property type="match status" value="1"/>
</dbReference>
<dbReference type="GO" id="GO:0004140">
    <property type="term" value="F:dephospho-CoA kinase activity"/>
    <property type="evidence" value="ECO:0007669"/>
    <property type="project" value="UniProtKB-EC"/>
</dbReference>
<dbReference type="Proteomes" id="UP001623290">
    <property type="component" value="Chromosome"/>
</dbReference>
<keyword evidence="5 7" id="KW-0418">Kinase</keyword>
<comment type="catalytic activity">
    <reaction evidence="5">
        <text>3'-dephospho-CoA + ATP = ADP + CoA + H(+)</text>
        <dbReference type="Rhea" id="RHEA:18245"/>
        <dbReference type="ChEBI" id="CHEBI:15378"/>
        <dbReference type="ChEBI" id="CHEBI:30616"/>
        <dbReference type="ChEBI" id="CHEBI:57287"/>
        <dbReference type="ChEBI" id="CHEBI:57328"/>
        <dbReference type="ChEBI" id="CHEBI:456216"/>
        <dbReference type="EC" id="2.7.1.24"/>
    </reaction>
</comment>
<dbReference type="Gene3D" id="3.40.50.300">
    <property type="entry name" value="P-loop containing nucleotide triphosphate hydrolases"/>
    <property type="match status" value="1"/>
</dbReference>
<dbReference type="InterPro" id="IPR001977">
    <property type="entry name" value="Depp_CoAkinase"/>
</dbReference>
<comment type="subcellular location">
    <subcellularLocation>
        <location evidence="5">Cytoplasm</location>
    </subcellularLocation>
</comment>
<dbReference type="EMBL" id="CP135443">
    <property type="protein sequence ID" value="WRY34851.1"/>
    <property type="molecule type" value="Genomic_DNA"/>
</dbReference>
<name>A0ABZ1E1A2_9RHOB</name>
<keyword evidence="4 5" id="KW-0173">Coenzyme A biosynthesis</keyword>
<dbReference type="HAMAP" id="MF_00376">
    <property type="entry name" value="Dephospho_CoA_kinase"/>
    <property type="match status" value="1"/>
</dbReference>
<comment type="function">
    <text evidence="5">Catalyzes the phosphorylation of the 3'-hydroxyl group of dephosphocoenzyme A to form coenzyme A.</text>
</comment>
<dbReference type="Pfam" id="PF01121">
    <property type="entry name" value="CoaE"/>
    <property type="match status" value="1"/>
</dbReference>
<evidence type="ECO:0000256" key="4">
    <source>
        <dbReference type="ARBA" id="ARBA00022993"/>
    </source>
</evidence>
<protein>
    <recommendedName>
        <fullName evidence="5 6">Dephospho-CoA kinase</fullName>
        <ecNumber evidence="5 6">2.7.1.24</ecNumber>
    </recommendedName>
    <alternativeName>
        <fullName evidence="5">Dephosphocoenzyme A kinase</fullName>
    </alternativeName>
</protein>
<accession>A0ABZ1E1A2</accession>
<reference evidence="7 8" key="1">
    <citation type="submission" date="2023-09" db="EMBL/GenBank/DDBJ databases">
        <title>Thioclava shenzhenensis sp. nov., a multidrug resistant bacteria-antagonizing species isolated from coastal seawater.</title>
        <authorList>
            <person name="Long M."/>
        </authorList>
    </citation>
    <scope>NUCLEOTIDE SEQUENCE [LARGE SCALE GENOMIC DNA]</scope>
    <source>
        <strain evidence="7 8">FTW29</strain>
    </source>
</reference>
<organism evidence="7 8">
    <name type="scientific">Thioclava litoralis</name>
    <dbReference type="NCBI Taxonomy" id="3076557"/>
    <lineage>
        <taxon>Bacteria</taxon>
        <taxon>Pseudomonadati</taxon>
        <taxon>Pseudomonadota</taxon>
        <taxon>Alphaproteobacteria</taxon>
        <taxon>Rhodobacterales</taxon>
        <taxon>Paracoccaceae</taxon>
        <taxon>Thioclava</taxon>
    </lineage>
</organism>
<comment type="similarity">
    <text evidence="1 5">Belongs to the CoaE family.</text>
</comment>
<dbReference type="SUPFAM" id="SSF52540">
    <property type="entry name" value="P-loop containing nucleoside triphosphate hydrolases"/>
    <property type="match status" value="1"/>
</dbReference>
<evidence type="ECO:0000313" key="7">
    <source>
        <dbReference type="EMBL" id="WRY34851.1"/>
    </source>
</evidence>
<dbReference type="InterPro" id="IPR027417">
    <property type="entry name" value="P-loop_NTPase"/>
</dbReference>
<evidence type="ECO:0000313" key="8">
    <source>
        <dbReference type="Proteomes" id="UP001623290"/>
    </source>
</evidence>
<keyword evidence="5" id="KW-0963">Cytoplasm</keyword>
<keyword evidence="8" id="KW-1185">Reference proteome</keyword>
<dbReference type="CDD" id="cd02022">
    <property type="entry name" value="DPCK"/>
    <property type="match status" value="1"/>
</dbReference>
<dbReference type="NCBIfam" id="TIGR00152">
    <property type="entry name" value="dephospho-CoA kinase"/>
    <property type="match status" value="1"/>
</dbReference>
<evidence type="ECO:0000256" key="1">
    <source>
        <dbReference type="ARBA" id="ARBA00009018"/>
    </source>
</evidence>
<evidence type="ECO:0000256" key="5">
    <source>
        <dbReference type="HAMAP-Rule" id="MF_00376"/>
    </source>
</evidence>